<name>A0A6J7H6Q4_9ZZZZ</name>
<dbReference type="SUPFAM" id="SSF55486">
    <property type="entry name" value="Metalloproteases ('zincins'), catalytic domain"/>
    <property type="match status" value="1"/>
</dbReference>
<dbReference type="CDD" id="cd09602">
    <property type="entry name" value="M1_APN"/>
    <property type="match status" value="1"/>
</dbReference>
<evidence type="ECO:0000256" key="5">
    <source>
        <dbReference type="ARBA" id="ARBA00022723"/>
    </source>
</evidence>
<keyword evidence="7" id="KW-0862">Zinc</keyword>
<sequence>MPGTNLTRDEAATRAALLDVTSYTIDLDLMSATQPDQGTFSSTTTLEFTCREPGSSTFADLVAPTVREITLNGRSLDPATAYADSRIALEDLEATNTLVVTADCAYSNTGEGLHRFVDPADDKVYLYSQFEVPDARRVFTTFEQPDLKSVFTFNVTAPSHWVVVSNAATPEPREVGDGASVWNFPTTKKMSTYITAVVAGEYHGEFDTYEGKFGTIPLGHYCRQSLKEHMDTAELVALTKQSFAWFEEQFDYPYPFGKYDQLYVPEYNAGAMENAGCVTLRDEYLPRSRQPRSFFEFRTSVITHEMAHMWFGDLVTMKWWDDLWLNESFAEWACYWCEANATDFTDAWTGFANARKQTGYRADQLPSTHPIAADNVDLHAVEVNFDMITYAKGASVLKQLVAWVGLEPFLKGLRAYFKEWEYGNPEFKDLLATLEKSSGRELQGWAQEWLQTAGVNTLTPSFELGEDGTYSSFAVAQTASEEWPTLRRHRLGIGLYDADASGRLVRRDYLEVDVEGASTDVPELVGVQQPALLLLNDEDHAYAKIRLDERSLATAISALSTFEDSLPRALVWGATWDMTRDGEMRARDWVDLVLANIGEETDAWAVTRIPSSTALAVHSYSDPAHRTELRATWERGLRELLLAAEAGSDHQLTFARSYAATAHSDAALDDLIGLLDGSFTIEGLAVDQDMRWVLITALAKSGRFGDAEIDAELEVDKTISGKEQAAAARVSQPTAEAKEAGWNAILDPATPNETSREMVFSIFRFGQEDVLEPYLEKFLSAADTVIDTLGFHKASTVLEYGFPKPLGSQATLERLDAWLADNSAPKGAQRYVGEARSEIARALAAQACDAR</sequence>
<evidence type="ECO:0000256" key="1">
    <source>
        <dbReference type="ARBA" id="ARBA00001947"/>
    </source>
</evidence>
<dbReference type="InterPro" id="IPR027268">
    <property type="entry name" value="Peptidase_M4/M1_CTD_sf"/>
</dbReference>
<evidence type="ECO:0000256" key="3">
    <source>
        <dbReference type="ARBA" id="ARBA00022438"/>
    </source>
</evidence>
<evidence type="ECO:0000259" key="9">
    <source>
        <dbReference type="Pfam" id="PF01433"/>
    </source>
</evidence>
<proteinExistence type="inferred from homology"/>
<dbReference type="EMBL" id="CAFBMW010000001">
    <property type="protein sequence ID" value="CAB4914748.1"/>
    <property type="molecule type" value="Genomic_DNA"/>
</dbReference>
<evidence type="ECO:0000259" key="11">
    <source>
        <dbReference type="Pfam" id="PF17900"/>
    </source>
</evidence>
<dbReference type="GO" id="GO:0005737">
    <property type="term" value="C:cytoplasm"/>
    <property type="evidence" value="ECO:0007669"/>
    <property type="project" value="TreeGrafter"/>
</dbReference>
<keyword evidence="5" id="KW-0479">Metal-binding</keyword>
<dbReference type="Pfam" id="PF17900">
    <property type="entry name" value="Peptidase_M1_N"/>
    <property type="match status" value="1"/>
</dbReference>
<dbReference type="InterPro" id="IPR001930">
    <property type="entry name" value="Peptidase_M1"/>
</dbReference>
<organism evidence="12">
    <name type="scientific">freshwater metagenome</name>
    <dbReference type="NCBI Taxonomy" id="449393"/>
    <lineage>
        <taxon>unclassified sequences</taxon>
        <taxon>metagenomes</taxon>
        <taxon>ecological metagenomes</taxon>
    </lineage>
</organism>
<dbReference type="InterPro" id="IPR045357">
    <property type="entry name" value="Aminopeptidase_N-like_N"/>
</dbReference>
<evidence type="ECO:0000256" key="6">
    <source>
        <dbReference type="ARBA" id="ARBA00022801"/>
    </source>
</evidence>
<feature type="domain" description="Aminopeptidase N-like N-terminal" evidence="11">
    <location>
        <begin position="98"/>
        <end position="194"/>
    </location>
</feature>
<dbReference type="InterPro" id="IPR012778">
    <property type="entry name" value="Pept_M1_aminopeptidase"/>
</dbReference>
<dbReference type="GO" id="GO:0016020">
    <property type="term" value="C:membrane"/>
    <property type="evidence" value="ECO:0007669"/>
    <property type="project" value="TreeGrafter"/>
</dbReference>
<dbReference type="InterPro" id="IPR014782">
    <property type="entry name" value="Peptidase_M1_dom"/>
</dbReference>
<feature type="domain" description="Peptidase M1 membrane alanine aminopeptidase" evidence="9">
    <location>
        <begin position="238"/>
        <end position="449"/>
    </location>
</feature>
<dbReference type="InterPro" id="IPR024571">
    <property type="entry name" value="ERAP1-like_C_dom"/>
</dbReference>
<dbReference type="Pfam" id="PF01433">
    <property type="entry name" value="Peptidase_M1"/>
    <property type="match status" value="1"/>
</dbReference>
<reference evidence="12" key="1">
    <citation type="submission" date="2020-05" db="EMBL/GenBank/DDBJ databases">
        <authorList>
            <person name="Chiriac C."/>
            <person name="Salcher M."/>
            <person name="Ghai R."/>
            <person name="Kavagutti S V."/>
        </authorList>
    </citation>
    <scope>NUCLEOTIDE SEQUENCE</scope>
</reference>
<dbReference type="FunFam" id="2.60.40.1730:FF:000010">
    <property type="entry name" value="Putative aminopeptidase N"/>
    <property type="match status" value="1"/>
</dbReference>
<evidence type="ECO:0000256" key="4">
    <source>
        <dbReference type="ARBA" id="ARBA00022670"/>
    </source>
</evidence>
<accession>A0A6J7H6Q4</accession>
<evidence type="ECO:0000256" key="7">
    <source>
        <dbReference type="ARBA" id="ARBA00022833"/>
    </source>
</evidence>
<dbReference type="PRINTS" id="PR00756">
    <property type="entry name" value="ALADIPTASE"/>
</dbReference>
<dbReference type="GO" id="GO:0070006">
    <property type="term" value="F:metalloaminopeptidase activity"/>
    <property type="evidence" value="ECO:0007669"/>
    <property type="project" value="TreeGrafter"/>
</dbReference>
<dbReference type="AlphaFoldDB" id="A0A6J7H6Q4"/>
<dbReference type="PANTHER" id="PTHR11533">
    <property type="entry name" value="PROTEASE M1 ZINC METALLOPROTEASE"/>
    <property type="match status" value="1"/>
</dbReference>
<dbReference type="GO" id="GO:0006508">
    <property type="term" value="P:proteolysis"/>
    <property type="evidence" value="ECO:0007669"/>
    <property type="project" value="UniProtKB-KW"/>
</dbReference>
<dbReference type="SUPFAM" id="SSF63737">
    <property type="entry name" value="Leukotriene A4 hydrolase N-terminal domain"/>
    <property type="match status" value="1"/>
</dbReference>
<dbReference type="InterPro" id="IPR050344">
    <property type="entry name" value="Peptidase_M1_aminopeptidases"/>
</dbReference>
<keyword evidence="3" id="KW-0031">Aminopeptidase</keyword>
<dbReference type="Gene3D" id="1.10.390.10">
    <property type="entry name" value="Neutral Protease Domain 2"/>
    <property type="match status" value="1"/>
</dbReference>
<gene>
    <name evidence="12" type="ORF">UFOPK3662_00238</name>
</gene>
<dbReference type="NCBIfam" id="TIGR02412">
    <property type="entry name" value="pepN_strep_liv"/>
    <property type="match status" value="1"/>
</dbReference>
<dbReference type="GO" id="GO:0042277">
    <property type="term" value="F:peptide binding"/>
    <property type="evidence" value="ECO:0007669"/>
    <property type="project" value="TreeGrafter"/>
</dbReference>
<feature type="domain" description="ERAP1-like C-terminal" evidence="10">
    <location>
        <begin position="533"/>
        <end position="841"/>
    </location>
</feature>
<comment type="cofactor">
    <cofactor evidence="1">
        <name>Zn(2+)</name>
        <dbReference type="ChEBI" id="CHEBI:29105"/>
    </cofactor>
</comment>
<protein>
    <submittedName>
        <fullName evidence="12">Unannotated protein</fullName>
    </submittedName>
</protein>
<dbReference type="Gene3D" id="2.60.40.1730">
    <property type="entry name" value="tricorn interacting facor f3 domain"/>
    <property type="match status" value="1"/>
</dbReference>
<dbReference type="GO" id="GO:0005615">
    <property type="term" value="C:extracellular space"/>
    <property type="evidence" value="ECO:0007669"/>
    <property type="project" value="TreeGrafter"/>
</dbReference>
<keyword evidence="4" id="KW-0645">Protease</keyword>
<comment type="similarity">
    <text evidence="2">Belongs to the peptidase M1 family.</text>
</comment>
<dbReference type="PANTHER" id="PTHR11533:SF174">
    <property type="entry name" value="PUROMYCIN-SENSITIVE AMINOPEPTIDASE-RELATED"/>
    <property type="match status" value="1"/>
</dbReference>
<keyword evidence="6" id="KW-0378">Hydrolase</keyword>
<evidence type="ECO:0000313" key="12">
    <source>
        <dbReference type="EMBL" id="CAB4914748.1"/>
    </source>
</evidence>
<evidence type="ECO:0000256" key="2">
    <source>
        <dbReference type="ARBA" id="ARBA00010136"/>
    </source>
</evidence>
<keyword evidence="8" id="KW-0482">Metalloprotease</keyword>
<dbReference type="InterPro" id="IPR042097">
    <property type="entry name" value="Aminopeptidase_N-like_N_sf"/>
</dbReference>
<evidence type="ECO:0000256" key="8">
    <source>
        <dbReference type="ARBA" id="ARBA00023049"/>
    </source>
</evidence>
<dbReference type="Pfam" id="PF11838">
    <property type="entry name" value="ERAP1_C"/>
    <property type="match status" value="1"/>
</dbReference>
<dbReference type="GO" id="GO:0043171">
    <property type="term" value="P:peptide catabolic process"/>
    <property type="evidence" value="ECO:0007669"/>
    <property type="project" value="TreeGrafter"/>
</dbReference>
<evidence type="ECO:0000259" key="10">
    <source>
        <dbReference type="Pfam" id="PF11838"/>
    </source>
</evidence>
<dbReference type="FunFam" id="1.10.390.10:FF:000004">
    <property type="entry name" value="Aminopeptidase N"/>
    <property type="match status" value="1"/>
</dbReference>
<dbReference type="GO" id="GO:0008270">
    <property type="term" value="F:zinc ion binding"/>
    <property type="evidence" value="ECO:0007669"/>
    <property type="project" value="InterPro"/>
</dbReference>